<protein>
    <submittedName>
        <fullName evidence="2">Uncharacterized protein</fullName>
    </submittedName>
</protein>
<dbReference type="KEGG" id="pry:Prubr_46680"/>
<dbReference type="Proteomes" id="UP000680866">
    <property type="component" value="Chromosome"/>
</dbReference>
<evidence type="ECO:0000313" key="3">
    <source>
        <dbReference type="Proteomes" id="UP000680866"/>
    </source>
</evidence>
<keyword evidence="1" id="KW-1133">Transmembrane helix</keyword>
<feature type="transmembrane region" description="Helical" evidence="1">
    <location>
        <begin position="161"/>
        <end position="178"/>
    </location>
</feature>
<keyword evidence="1" id="KW-0472">Membrane</keyword>
<name>A0A810N2S5_9ACTN</name>
<sequence length="221" mass="23487">MVVLLAVAASAWLAIGVGVALASPVWWLVAVVPFGVLLMLPFSLERLSEGRVGPTWWALGFAFVLMGTAVAVPAERYMGIVGVPVTATVGDVTCIDKPRNSSDCLYGHDLTGPDGRELPGTLKDGDRHPRGAQLDVVTDPYGVFAPLLATDLETTSVVERVALGAFAGLAVAAVVAAVQGQRRRRELALAAEADAQRALDRAENGRNIRLKRRPSGVKRRR</sequence>
<gene>
    <name evidence="2" type="ORF">Prubr_46680</name>
</gene>
<evidence type="ECO:0000313" key="2">
    <source>
        <dbReference type="EMBL" id="BCJ67647.1"/>
    </source>
</evidence>
<feature type="transmembrane region" description="Helical" evidence="1">
    <location>
        <begin position="26"/>
        <end position="44"/>
    </location>
</feature>
<organism evidence="2 3">
    <name type="scientific">Polymorphospora rubra</name>
    <dbReference type="NCBI Taxonomy" id="338584"/>
    <lineage>
        <taxon>Bacteria</taxon>
        <taxon>Bacillati</taxon>
        <taxon>Actinomycetota</taxon>
        <taxon>Actinomycetes</taxon>
        <taxon>Micromonosporales</taxon>
        <taxon>Micromonosporaceae</taxon>
        <taxon>Polymorphospora</taxon>
    </lineage>
</organism>
<keyword evidence="1" id="KW-0812">Transmembrane</keyword>
<keyword evidence="3" id="KW-1185">Reference proteome</keyword>
<feature type="transmembrane region" description="Helical" evidence="1">
    <location>
        <begin position="56"/>
        <end position="74"/>
    </location>
</feature>
<evidence type="ECO:0000256" key="1">
    <source>
        <dbReference type="SAM" id="Phobius"/>
    </source>
</evidence>
<dbReference type="EMBL" id="AP023359">
    <property type="protein sequence ID" value="BCJ67647.1"/>
    <property type="molecule type" value="Genomic_DNA"/>
</dbReference>
<proteinExistence type="predicted"/>
<reference evidence="2" key="1">
    <citation type="submission" date="2020-08" db="EMBL/GenBank/DDBJ databases">
        <title>Whole genome shotgun sequence of Polymorphospora rubra NBRC 101157.</title>
        <authorList>
            <person name="Komaki H."/>
            <person name="Tamura T."/>
        </authorList>
    </citation>
    <scope>NUCLEOTIDE SEQUENCE</scope>
    <source>
        <strain evidence="2">NBRC 101157</strain>
    </source>
</reference>
<dbReference type="AlphaFoldDB" id="A0A810N2S5"/>
<accession>A0A810N2S5</accession>